<dbReference type="InterPro" id="IPR006439">
    <property type="entry name" value="HAD-SF_hydro_IA"/>
</dbReference>
<name>A0A3V7IAC1_SALET</name>
<dbReference type="AlphaFoldDB" id="A0A3V7IAC1"/>
<dbReference type="PRINTS" id="PR00413">
    <property type="entry name" value="HADHALOGNASE"/>
</dbReference>
<dbReference type="Pfam" id="PF13419">
    <property type="entry name" value="HAD_2"/>
    <property type="match status" value="1"/>
</dbReference>
<reference evidence="8" key="3">
    <citation type="submission" date="2019-03" db="EMBL/GenBank/DDBJ databases">
        <authorList>
            <person name="Tay M."/>
        </authorList>
    </citation>
    <scope>NUCLEOTIDE SEQUENCE</scope>
    <source>
        <strain evidence="8">SL_58_S327</strain>
    </source>
</reference>
<dbReference type="Gene3D" id="1.10.150.240">
    <property type="entry name" value="Putative phosphatase, domain 2"/>
    <property type="match status" value="1"/>
</dbReference>
<evidence type="ECO:0000256" key="1">
    <source>
        <dbReference type="ARBA" id="ARBA00022723"/>
    </source>
</evidence>
<evidence type="ECO:0000313" key="4">
    <source>
        <dbReference type="EMBL" id="EBY3460076.1"/>
    </source>
</evidence>
<reference evidence="8 9" key="2">
    <citation type="journal article" date="2019" name="Foodborne Pathog. Dis.">
        <title>Whole Genome Sequencing Analysis of Nontyphoidal Salmonella enterica of Chicken Meat and Human Origin Under Surveillance in Sri Lanka.</title>
        <authorList>
            <person name="Tay M.Y.F."/>
            <person name="Pathirage S."/>
            <person name="Chandrasekaran L."/>
            <person name="Wickramasuriya U."/>
            <person name="Sadeepanie N."/>
            <person name="Waidyarathna K.D.K."/>
            <person name="Liyanage L.D.C."/>
            <person name="Seow K.L.G."/>
            <person name="Hendriksen R.S."/>
            <person name="Takeuchi M.T."/>
            <person name="Schlundt J."/>
        </authorList>
    </citation>
    <scope>NUCLEOTIDE SEQUENCE [LARGE SCALE GENOMIC DNA]</scope>
    <source>
        <strain evidence="8 9">SL_58_S327</strain>
    </source>
</reference>
<dbReference type="EMBL" id="SMQQ01000006">
    <property type="protein sequence ID" value="TLB94629.1"/>
    <property type="molecule type" value="Genomic_DNA"/>
</dbReference>
<dbReference type="InterPro" id="IPR041492">
    <property type="entry name" value="HAD_2"/>
</dbReference>
<evidence type="ECO:0000313" key="8">
    <source>
        <dbReference type="EMBL" id="TLB94629.1"/>
    </source>
</evidence>
<dbReference type="SFLD" id="SFLDS00003">
    <property type="entry name" value="Haloacid_Dehalogenase"/>
    <property type="match status" value="1"/>
</dbReference>
<proteinExistence type="predicted"/>
<evidence type="ECO:0000313" key="9">
    <source>
        <dbReference type="Proteomes" id="UP000305873"/>
    </source>
</evidence>
<dbReference type="EMBL" id="AAHYKC010000004">
    <property type="protein sequence ID" value="ECB6961156.1"/>
    <property type="molecule type" value="Genomic_DNA"/>
</dbReference>
<dbReference type="EMBL" id="AAHNVE010000005">
    <property type="protein sequence ID" value="EBY3460076.1"/>
    <property type="molecule type" value="Genomic_DNA"/>
</dbReference>
<dbReference type="InterPro" id="IPR023214">
    <property type="entry name" value="HAD_sf"/>
</dbReference>
<protein>
    <submittedName>
        <fullName evidence="4">HAD family hydrolase</fullName>
    </submittedName>
    <submittedName>
        <fullName evidence="7">HAD-IA family hydrolase</fullName>
    </submittedName>
</protein>
<organism evidence="4">
    <name type="scientific">Salmonella enterica subsp. enterica serovar Weltevreden</name>
    <dbReference type="NCBI Taxonomy" id="57743"/>
    <lineage>
        <taxon>Bacteria</taxon>
        <taxon>Pseudomonadati</taxon>
        <taxon>Pseudomonadota</taxon>
        <taxon>Gammaproteobacteria</taxon>
        <taxon>Enterobacterales</taxon>
        <taxon>Enterobacteriaceae</taxon>
        <taxon>Salmonella</taxon>
    </lineage>
</organism>
<evidence type="ECO:0000313" key="6">
    <source>
        <dbReference type="EMBL" id="ECB6961156.1"/>
    </source>
</evidence>
<evidence type="ECO:0000313" key="2">
    <source>
        <dbReference type="EMBL" id="EBG2888440.1"/>
    </source>
</evidence>
<keyword evidence="4" id="KW-0378">Hydrolase</keyword>
<dbReference type="SFLD" id="SFLDG01129">
    <property type="entry name" value="C1.5:_HAD__Beta-PGM__Phosphata"/>
    <property type="match status" value="1"/>
</dbReference>
<dbReference type="Gene3D" id="3.40.50.1000">
    <property type="entry name" value="HAD superfamily/HAD-like"/>
    <property type="match status" value="1"/>
</dbReference>
<comment type="caution">
    <text evidence="4">The sequence shown here is derived from an EMBL/GenBank/DDBJ whole genome shotgun (WGS) entry which is preliminary data.</text>
</comment>
<evidence type="ECO:0000313" key="3">
    <source>
        <dbReference type="EMBL" id="EBY2433610.1"/>
    </source>
</evidence>
<dbReference type="RefSeq" id="WP_000717815.1">
    <property type="nucleotide sequence ID" value="NZ_CP040701.1"/>
</dbReference>
<sequence>MKKIECKAVLFDLDGTLVDSGSCIERLWTYWAEKNHIDVNYVLSVIHGRTVSETLKLISPYFYNQKCIDEIEFLAMEALSHVSPIPGVIDVLKKIPMNKVAIVTSGVKTVSMRSLMGAGIPVPNIMITAEDVSRGKPDPEPYLKAASRLGVNPDNCLVFEDADSGIRSAIAAGMSVISIGTTGHSFSDNISTHLDDYKNISIAIKDDLITIFVPH</sequence>
<evidence type="ECO:0000313" key="7">
    <source>
        <dbReference type="EMBL" id="EDA5908217.1"/>
    </source>
</evidence>
<reference evidence="4" key="1">
    <citation type="submission" date="2018-09" db="EMBL/GenBank/DDBJ databases">
        <authorList>
            <person name="Ashton P.M."/>
            <person name="Dallman T."/>
            <person name="Nair S."/>
            <person name="De Pinna E."/>
            <person name="Peters T."/>
            <person name="Grant K."/>
        </authorList>
    </citation>
    <scope>NUCLEOTIDE SEQUENCE [LARGE SCALE GENOMIC DNA]</scope>
    <source>
        <strain evidence="3">294991</strain>
        <strain evidence="6">306533</strain>
        <strain evidence="4">574296</strain>
        <strain evidence="5">634830</strain>
        <strain evidence="2">751203</strain>
        <strain evidence="7">808856</strain>
    </source>
</reference>
<dbReference type="EMBL" id="AAHSHO010000007">
    <property type="protein sequence ID" value="EBZ7970444.1"/>
    <property type="molecule type" value="Genomic_DNA"/>
</dbReference>
<dbReference type="PANTHER" id="PTHR43481">
    <property type="entry name" value="FRUCTOSE-1-PHOSPHATE PHOSPHATASE"/>
    <property type="match status" value="1"/>
</dbReference>
<dbReference type="EMBL" id="AAFIJN010000005">
    <property type="protein sequence ID" value="EBG2888440.1"/>
    <property type="molecule type" value="Genomic_DNA"/>
</dbReference>
<keyword evidence="1" id="KW-0479">Metal-binding</keyword>
<dbReference type="PANTHER" id="PTHR43481:SF4">
    <property type="entry name" value="GLYCEROL-1-PHOSPHATE PHOSPHOHYDROLASE 1-RELATED"/>
    <property type="match status" value="1"/>
</dbReference>
<dbReference type="EMBL" id="AAHNNE010000009">
    <property type="protein sequence ID" value="EBY2433610.1"/>
    <property type="molecule type" value="Genomic_DNA"/>
</dbReference>
<dbReference type="InterPro" id="IPR023198">
    <property type="entry name" value="PGP-like_dom2"/>
</dbReference>
<dbReference type="GO" id="GO:0046872">
    <property type="term" value="F:metal ion binding"/>
    <property type="evidence" value="ECO:0007669"/>
    <property type="project" value="UniProtKB-KW"/>
</dbReference>
<dbReference type="SUPFAM" id="SSF56784">
    <property type="entry name" value="HAD-like"/>
    <property type="match status" value="1"/>
</dbReference>
<evidence type="ECO:0000313" key="5">
    <source>
        <dbReference type="EMBL" id="EBZ7970444.1"/>
    </source>
</evidence>
<dbReference type="InterPro" id="IPR036412">
    <property type="entry name" value="HAD-like_sf"/>
</dbReference>
<dbReference type="NCBIfam" id="TIGR01509">
    <property type="entry name" value="HAD-SF-IA-v3"/>
    <property type="match status" value="1"/>
</dbReference>
<dbReference type="Proteomes" id="UP000839923">
    <property type="component" value="Unassembled WGS sequence"/>
</dbReference>
<dbReference type="Proteomes" id="UP000305873">
    <property type="component" value="Unassembled WGS sequence"/>
</dbReference>
<dbReference type="GO" id="GO:0050308">
    <property type="term" value="F:sugar-phosphatase activity"/>
    <property type="evidence" value="ECO:0007669"/>
    <property type="project" value="TreeGrafter"/>
</dbReference>
<gene>
    <name evidence="4" type="ORF">D4E63_04695</name>
    <name evidence="3" type="ORF">DU837_08955</name>
    <name evidence="6" type="ORF">E0Y54_03630</name>
    <name evidence="8" type="ORF">E2E91_09750</name>
    <name evidence="5" type="ORF">EGK95_06245</name>
    <name evidence="7" type="ORF">F9X83_10220</name>
    <name evidence="2" type="ORF">FIR23_04755</name>
</gene>
<dbReference type="InterPro" id="IPR051806">
    <property type="entry name" value="HAD-like_SPP"/>
</dbReference>
<dbReference type="EMBL" id="AALKPH010000011">
    <property type="protein sequence ID" value="EDA5908217.1"/>
    <property type="molecule type" value="Genomic_DNA"/>
</dbReference>
<accession>A0A3V7IAC1</accession>